<dbReference type="Gene3D" id="1.10.10.10">
    <property type="entry name" value="Winged helix-like DNA-binding domain superfamily/Winged helix DNA-binding domain"/>
    <property type="match status" value="1"/>
</dbReference>
<dbReference type="InterPro" id="IPR000835">
    <property type="entry name" value="HTH_MarR-typ"/>
</dbReference>
<dbReference type="EMBL" id="CP048838">
    <property type="protein sequence ID" value="QJA02461.1"/>
    <property type="molecule type" value="Genomic_DNA"/>
</dbReference>
<dbReference type="PANTHER" id="PTHR42756:SF1">
    <property type="entry name" value="TRANSCRIPTIONAL REPRESSOR OF EMRAB OPERON"/>
    <property type="match status" value="1"/>
</dbReference>
<protein>
    <submittedName>
        <fullName evidence="5 6">Transcriptional regulator</fullName>
    </submittedName>
</protein>
<evidence type="ECO:0000313" key="6">
    <source>
        <dbReference type="EMBL" id="MZH56595.1"/>
    </source>
</evidence>
<evidence type="ECO:0000256" key="3">
    <source>
        <dbReference type="ARBA" id="ARBA00023163"/>
    </source>
</evidence>
<gene>
    <name evidence="5" type="ORF">CIAN88_09835</name>
    <name evidence="7" type="ORF">G4D54_08520</name>
    <name evidence="6" type="ORF">GT664_12755</name>
</gene>
<reference evidence="5 8" key="1">
    <citation type="submission" date="2014-08" db="EMBL/GenBank/DDBJ databases">
        <title>Clostridium innocuum, an unnegligible vancomycin-resistant pathogen causing extra-intestinal infections.</title>
        <authorList>
            <person name="Feng Y."/>
            <person name="Chiu C.-H."/>
        </authorList>
    </citation>
    <scope>NUCLEOTIDE SEQUENCE [LARGE SCALE GENOMIC DNA]</scope>
    <source>
        <strain evidence="5 8">AN88</strain>
    </source>
</reference>
<dbReference type="SMART" id="SM00347">
    <property type="entry name" value="HTH_MARR"/>
    <property type="match status" value="1"/>
</dbReference>
<evidence type="ECO:0000313" key="5">
    <source>
        <dbReference type="EMBL" id="KGJ53339.1"/>
    </source>
</evidence>
<evidence type="ECO:0000256" key="2">
    <source>
        <dbReference type="ARBA" id="ARBA00023125"/>
    </source>
</evidence>
<dbReference type="PANTHER" id="PTHR42756">
    <property type="entry name" value="TRANSCRIPTIONAL REGULATOR, MARR"/>
    <property type="match status" value="1"/>
</dbReference>
<dbReference type="Proteomes" id="UP000503330">
    <property type="component" value="Chromosome"/>
</dbReference>
<dbReference type="Pfam" id="PF01047">
    <property type="entry name" value="MarR"/>
    <property type="match status" value="1"/>
</dbReference>
<keyword evidence="2" id="KW-0238">DNA-binding</keyword>
<proteinExistence type="predicted"/>
<dbReference type="InterPro" id="IPR036388">
    <property type="entry name" value="WH-like_DNA-bd_sf"/>
</dbReference>
<evidence type="ECO:0000313" key="7">
    <source>
        <dbReference type="EMBL" id="QJA02461.1"/>
    </source>
</evidence>
<dbReference type="Proteomes" id="UP000030008">
    <property type="component" value="Unassembled WGS sequence"/>
</dbReference>
<dbReference type="PROSITE" id="PS50995">
    <property type="entry name" value="HTH_MARR_2"/>
    <property type="match status" value="1"/>
</dbReference>
<dbReference type="InterPro" id="IPR036390">
    <property type="entry name" value="WH_DNA-bd_sf"/>
</dbReference>
<evidence type="ECO:0000313" key="9">
    <source>
        <dbReference type="Proteomes" id="UP000503330"/>
    </source>
</evidence>
<keyword evidence="3" id="KW-0804">Transcription</keyword>
<dbReference type="RefSeq" id="WP_002608537.1">
    <property type="nucleotide sequence ID" value="NZ_BAAACC010000005.1"/>
</dbReference>
<evidence type="ECO:0000313" key="8">
    <source>
        <dbReference type="Proteomes" id="UP000030008"/>
    </source>
</evidence>
<keyword evidence="1" id="KW-0805">Transcription regulation</keyword>
<dbReference type="Proteomes" id="UP000604383">
    <property type="component" value="Unassembled WGS sequence"/>
</dbReference>
<accession>A0A099I5X3</accession>
<organism evidence="5 8">
    <name type="scientific">Clostridium innocuum</name>
    <dbReference type="NCBI Taxonomy" id="1522"/>
    <lineage>
        <taxon>Bacteria</taxon>
        <taxon>Bacillati</taxon>
        <taxon>Bacillota</taxon>
        <taxon>Clostridia</taxon>
        <taxon>Eubacteriales</taxon>
        <taxon>Clostridiaceae</taxon>
        <taxon>Clostridium</taxon>
    </lineage>
</organism>
<reference evidence="7 9" key="3">
    <citation type="submission" date="2020-02" db="EMBL/GenBank/DDBJ databases">
        <authorList>
            <person name="Kociolek L.K."/>
            <person name="Ozer E.A."/>
        </authorList>
    </citation>
    <scope>NUCLEOTIDE SEQUENCE [LARGE SCALE GENOMIC DNA]</scope>
    <source>
        <strain evidence="7 9">ATCC 14501</strain>
    </source>
</reference>
<dbReference type="PRINTS" id="PR00598">
    <property type="entry name" value="HTHMARR"/>
</dbReference>
<sequence>MNHTTSMQELIRLLPHWHYKVERSIRRQQKSRQISYETYFCLMTLKNCGQMKMGELAKAMRLSKQQATHMIDSLHRYGLVERSENPGDRRSIYIGITAQGFRFLKENALDATALYEQMLQKLSDREIAAFEQAVHTMLEVLTKLD</sequence>
<name>A0A099I5X3_CLOIN</name>
<evidence type="ECO:0000259" key="4">
    <source>
        <dbReference type="PROSITE" id="PS50995"/>
    </source>
</evidence>
<dbReference type="SUPFAM" id="SSF46785">
    <property type="entry name" value="Winged helix' DNA-binding domain"/>
    <property type="match status" value="1"/>
</dbReference>
<dbReference type="EMBL" id="JQIF01000041">
    <property type="protein sequence ID" value="KGJ53339.1"/>
    <property type="molecule type" value="Genomic_DNA"/>
</dbReference>
<dbReference type="GO" id="GO:0003700">
    <property type="term" value="F:DNA-binding transcription factor activity"/>
    <property type="evidence" value="ECO:0007669"/>
    <property type="project" value="InterPro"/>
</dbReference>
<reference evidence="6" key="2">
    <citation type="journal article" date="2019" name="Nat. Med.">
        <title>A library of human gut bacterial isolates paired with longitudinal multiomics data enables mechanistic microbiome research.</title>
        <authorList>
            <person name="Poyet M."/>
            <person name="Groussin M."/>
            <person name="Gibbons S.M."/>
            <person name="Avila-Pacheco J."/>
            <person name="Jiang X."/>
            <person name="Kearney S.M."/>
            <person name="Perrotta A.R."/>
            <person name="Berdy B."/>
            <person name="Zhao S."/>
            <person name="Lieberman T.D."/>
            <person name="Swanson P.K."/>
            <person name="Smith M."/>
            <person name="Roesemann S."/>
            <person name="Alexander J.E."/>
            <person name="Rich S.A."/>
            <person name="Livny J."/>
            <person name="Vlamakis H."/>
            <person name="Clish C."/>
            <person name="Bullock K."/>
            <person name="Deik A."/>
            <person name="Scott J."/>
            <person name="Pierce K.A."/>
            <person name="Xavier R.J."/>
            <person name="Alm E.J."/>
        </authorList>
    </citation>
    <scope>NUCLEOTIDE SEQUENCE</scope>
    <source>
        <strain evidence="6">BIOML-A12</strain>
    </source>
</reference>
<dbReference type="AlphaFoldDB" id="A0A099I5X3"/>
<dbReference type="EMBL" id="WWTN01000021">
    <property type="protein sequence ID" value="MZH56595.1"/>
    <property type="molecule type" value="Genomic_DNA"/>
</dbReference>
<evidence type="ECO:0000256" key="1">
    <source>
        <dbReference type="ARBA" id="ARBA00023015"/>
    </source>
</evidence>
<dbReference type="GO" id="GO:0003677">
    <property type="term" value="F:DNA binding"/>
    <property type="evidence" value="ECO:0007669"/>
    <property type="project" value="UniProtKB-KW"/>
</dbReference>
<dbReference type="GeneID" id="61925575"/>
<feature type="domain" description="HTH marR-type" evidence="4">
    <location>
        <begin position="7"/>
        <end position="139"/>
    </location>
</feature>